<dbReference type="GO" id="GO:0003700">
    <property type="term" value="F:DNA-binding transcription factor activity"/>
    <property type="evidence" value="ECO:0007669"/>
    <property type="project" value="TreeGrafter"/>
</dbReference>
<dbReference type="RefSeq" id="WP_220195717.1">
    <property type="nucleotide sequence ID" value="NZ_BNJF01000002.1"/>
</dbReference>
<protein>
    <submittedName>
        <fullName evidence="3">HTH-type transcriptional regulator NsrR</fullName>
    </submittedName>
</protein>
<dbReference type="AlphaFoldDB" id="A0A8J3HYZ2"/>
<dbReference type="NCBIfam" id="TIGR00738">
    <property type="entry name" value="rrf2_super"/>
    <property type="match status" value="1"/>
</dbReference>
<evidence type="ECO:0000313" key="4">
    <source>
        <dbReference type="Proteomes" id="UP000612362"/>
    </source>
</evidence>
<accession>A0A8J3HYZ2</accession>
<dbReference type="GO" id="GO:0005829">
    <property type="term" value="C:cytosol"/>
    <property type="evidence" value="ECO:0007669"/>
    <property type="project" value="TreeGrafter"/>
</dbReference>
<dbReference type="InterPro" id="IPR036390">
    <property type="entry name" value="WH_DNA-bd_sf"/>
</dbReference>
<dbReference type="PROSITE" id="PS01332">
    <property type="entry name" value="HTH_RRF2_1"/>
    <property type="match status" value="1"/>
</dbReference>
<dbReference type="PANTHER" id="PTHR33221:SF4">
    <property type="entry name" value="HTH-TYPE TRANSCRIPTIONAL REPRESSOR NSRR"/>
    <property type="match status" value="1"/>
</dbReference>
<gene>
    <name evidence="3" type="primary">nsrR</name>
    <name evidence="3" type="ORF">KSX_44970</name>
</gene>
<dbReference type="InterPro" id="IPR000944">
    <property type="entry name" value="Tscrpt_reg_Rrf2"/>
</dbReference>
<evidence type="ECO:0000256" key="1">
    <source>
        <dbReference type="ARBA" id="ARBA00023125"/>
    </source>
</evidence>
<dbReference type="EMBL" id="BNJF01000002">
    <property type="protein sequence ID" value="GHO46334.1"/>
    <property type="molecule type" value="Genomic_DNA"/>
</dbReference>
<dbReference type="PANTHER" id="PTHR33221">
    <property type="entry name" value="WINGED HELIX-TURN-HELIX TRANSCRIPTIONAL REGULATOR, RRF2 FAMILY"/>
    <property type="match status" value="1"/>
</dbReference>
<reference evidence="3" key="1">
    <citation type="submission" date="2020-10" db="EMBL/GenBank/DDBJ databases">
        <title>Taxonomic study of unclassified bacteria belonging to the class Ktedonobacteria.</title>
        <authorList>
            <person name="Yabe S."/>
            <person name="Wang C.M."/>
            <person name="Zheng Y."/>
            <person name="Sakai Y."/>
            <person name="Cavaletti L."/>
            <person name="Monciardini P."/>
            <person name="Donadio S."/>
        </authorList>
    </citation>
    <scope>NUCLEOTIDE SEQUENCE</scope>
    <source>
        <strain evidence="3">SOSP1-1</strain>
    </source>
</reference>
<organism evidence="3 4">
    <name type="scientific">Ktedonospora formicarum</name>
    <dbReference type="NCBI Taxonomy" id="2778364"/>
    <lineage>
        <taxon>Bacteria</taxon>
        <taxon>Bacillati</taxon>
        <taxon>Chloroflexota</taxon>
        <taxon>Ktedonobacteria</taxon>
        <taxon>Ktedonobacterales</taxon>
        <taxon>Ktedonobacteraceae</taxon>
        <taxon>Ktedonospora</taxon>
    </lineage>
</organism>
<dbReference type="GO" id="GO:0003677">
    <property type="term" value="F:DNA binding"/>
    <property type="evidence" value="ECO:0007669"/>
    <property type="project" value="UniProtKB-KW"/>
</dbReference>
<evidence type="ECO:0000256" key="2">
    <source>
        <dbReference type="ARBA" id="ARBA00034078"/>
    </source>
</evidence>
<proteinExistence type="predicted"/>
<dbReference type="Pfam" id="PF02082">
    <property type="entry name" value="Rrf2"/>
    <property type="match status" value="1"/>
</dbReference>
<comment type="cofactor">
    <cofactor evidence="2">
        <name>[2Fe-2S] cluster</name>
        <dbReference type="ChEBI" id="CHEBI:190135"/>
    </cofactor>
</comment>
<comment type="caution">
    <text evidence="3">The sequence shown here is derived from an EMBL/GenBank/DDBJ whole genome shotgun (WGS) entry which is preliminary data.</text>
</comment>
<keyword evidence="4" id="KW-1185">Reference proteome</keyword>
<evidence type="ECO:0000313" key="3">
    <source>
        <dbReference type="EMBL" id="GHO46334.1"/>
    </source>
</evidence>
<dbReference type="InterPro" id="IPR030489">
    <property type="entry name" value="TR_Rrf2-type_CS"/>
</dbReference>
<keyword evidence="1" id="KW-0238">DNA-binding</keyword>
<dbReference type="InterPro" id="IPR036388">
    <property type="entry name" value="WH-like_DNA-bd_sf"/>
</dbReference>
<dbReference type="Gene3D" id="1.10.10.10">
    <property type="entry name" value="Winged helix-like DNA-binding domain superfamily/Winged helix DNA-binding domain"/>
    <property type="match status" value="1"/>
</dbReference>
<dbReference type="SUPFAM" id="SSF46785">
    <property type="entry name" value="Winged helix' DNA-binding domain"/>
    <property type="match status" value="1"/>
</dbReference>
<dbReference type="Proteomes" id="UP000612362">
    <property type="component" value="Unassembled WGS sequence"/>
</dbReference>
<name>A0A8J3HYZ2_9CHLR</name>
<dbReference type="PROSITE" id="PS51197">
    <property type="entry name" value="HTH_RRF2_2"/>
    <property type="match status" value="1"/>
</dbReference>
<sequence length="151" mass="17219">MRLTYQTDYALRVLLYLATCPDKHLANIEQISQIYSISNNHLVKIVHKLGKLGYLKTLRGRKGGIRLARDPATIIIGEVVRQTEEDFHIVECFDCEHNRCVITPVCQLRGALQEALEAFMRVLDNYTLADLTTNKALYQQLITISPHSAQH</sequence>